<evidence type="ECO:0000313" key="2">
    <source>
        <dbReference type="Proteomes" id="UP001234297"/>
    </source>
</evidence>
<proteinExistence type="predicted"/>
<gene>
    <name evidence="1" type="ORF">MRB53_000183</name>
</gene>
<organism evidence="1 2">
    <name type="scientific">Persea americana</name>
    <name type="common">Avocado</name>
    <dbReference type="NCBI Taxonomy" id="3435"/>
    <lineage>
        <taxon>Eukaryota</taxon>
        <taxon>Viridiplantae</taxon>
        <taxon>Streptophyta</taxon>
        <taxon>Embryophyta</taxon>
        <taxon>Tracheophyta</taxon>
        <taxon>Spermatophyta</taxon>
        <taxon>Magnoliopsida</taxon>
        <taxon>Magnoliidae</taxon>
        <taxon>Laurales</taxon>
        <taxon>Lauraceae</taxon>
        <taxon>Persea</taxon>
    </lineage>
</organism>
<reference evidence="1 2" key="1">
    <citation type="journal article" date="2022" name="Hortic Res">
        <title>A haplotype resolved chromosomal level avocado genome allows analysis of novel avocado genes.</title>
        <authorList>
            <person name="Nath O."/>
            <person name="Fletcher S.J."/>
            <person name="Hayward A."/>
            <person name="Shaw L.M."/>
            <person name="Masouleh A.K."/>
            <person name="Furtado A."/>
            <person name="Henry R.J."/>
            <person name="Mitter N."/>
        </authorList>
    </citation>
    <scope>NUCLEOTIDE SEQUENCE [LARGE SCALE GENOMIC DNA]</scope>
    <source>
        <strain evidence="2">cv. Hass</strain>
    </source>
</reference>
<comment type="caution">
    <text evidence="1">The sequence shown here is derived from an EMBL/GenBank/DDBJ whole genome shotgun (WGS) entry which is preliminary data.</text>
</comment>
<sequence>MKMKKAMKMLESGHSSMERVVEIEVIRAKGSDLYTLASSAVESKVMAWESKEAIGCENESGNSPLGRDREFHR</sequence>
<dbReference type="EMBL" id="CM056809">
    <property type="protein sequence ID" value="KAJ8647160.1"/>
    <property type="molecule type" value="Genomic_DNA"/>
</dbReference>
<name>A0ACC2MNF0_PERAE</name>
<accession>A0ACC2MNF0</accession>
<keyword evidence="2" id="KW-1185">Reference proteome</keyword>
<evidence type="ECO:0000313" key="1">
    <source>
        <dbReference type="EMBL" id="KAJ8647160.1"/>
    </source>
</evidence>
<dbReference type="Proteomes" id="UP001234297">
    <property type="component" value="Chromosome 1"/>
</dbReference>
<protein>
    <submittedName>
        <fullName evidence="1">Uncharacterized protein</fullName>
    </submittedName>
</protein>